<dbReference type="PRINTS" id="PR00371">
    <property type="entry name" value="FPNCR"/>
</dbReference>
<evidence type="ECO:0000256" key="8">
    <source>
        <dbReference type="ARBA" id="ARBA00022857"/>
    </source>
</evidence>
<dbReference type="PANTHER" id="PTHR19384">
    <property type="entry name" value="NITRIC OXIDE SYNTHASE-RELATED"/>
    <property type="match status" value="1"/>
</dbReference>
<dbReference type="SUPFAM" id="SSF52343">
    <property type="entry name" value="Ferredoxin reductase-like, C-terminal NADP-linked domain"/>
    <property type="match status" value="1"/>
</dbReference>
<evidence type="ECO:0000256" key="11">
    <source>
        <dbReference type="ARBA" id="ARBA00059862"/>
    </source>
</evidence>
<dbReference type="Pfam" id="PF00258">
    <property type="entry name" value="Flavodoxin_1"/>
    <property type="match status" value="1"/>
</dbReference>
<evidence type="ECO:0000259" key="13">
    <source>
        <dbReference type="PROSITE" id="PS50902"/>
    </source>
</evidence>
<name>A0A087SUW3_STEMI</name>
<comment type="cofactor">
    <cofactor evidence="2">
        <name>FAD</name>
        <dbReference type="ChEBI" id="CHEBI:57692"/>
    </cofactor>
</comment>
<evidence type="ECO:0000256" key="3">
    <source>
        <dbReference type="ARBA" id="ARBA00004496"/>
    </source>
</evidence>
<dbReference type="OrthoDB" id="1856718at2759"/>
<dbReference type="Gene3D" id="1.20.990.10">
    <property type="entry name" value="NADPH-cytochrome p450 Reductase, Chain A, domain 3"/>
    <property type="match status" value="1"/>
</dbReference>
<comment type="function">
    <text evidence="11">NADPH-dependent reductase which is a central component of the cytosolic iron-sulfur (Fe-S) protein assembly (CIA) machinery. Transfers electrons from NADPH via its FAD and FMN prosthetic groups to the [2Fe-2S] cluster of CIAPIN1, another key component of the CIA machinery. In turn, this reduced cluster provides electrons for assembly of cytosolic iron-sulfur cluster proteins. It can also reduce the [2Fe-2S] cluster of CISD1 and activate this protein implicated in Fe/S cluster repair. In vitro can fully activate methionine synthase/MTR in the presence of soluble cytochrome b5/CYB5A.</text>
</comment>
<dbReference type="InterPro" id="IPR028879">
    <property type="entry name" value="NDOR1"/>
</dbReference>
<comment type="cofactor">
    <cofactor evidence="1">
        <name>FMN</name>
        <dbReference type="ChEBI" id="CHEBI:58210"/>
    </cofactor>
</comment>
<dbReference type="InterPro" id="IPR001433">
    <property type="entry name" value="OxRdtase_FAD/NAD-bd"/>
</dbReference>
<dbReference type="Gene3D" id="2.40.30.10">
    <property type="entry name" value="Translation factors"/>
    <property type="match status" value="1"/>
</dbReference>
<dbReference type="InterPro" id="IPR008254">
    <property type="entry name" value="Flavodoxin/NO_synth"/>
</dbReference>
<dbReference type="OMA" id="DIMSIPR"/>
<dbReference type="Proteomes" id="UP000054359">
    <property type="component" value="Unassembled WGS sequence"/>
</dbReference>
<accession>A0A087SUW3</accession>
<dbReference type="GO" id="GO:0016226">
    <property type="term" value="P:iron-sulfur cluster assembly"/>
    <property type="evidence" value="ECO:0007669"/>
    <property type="project" value="UniProtKB-ARBA"/>
</dbReference>
<dbReference type="PANTHER" id="PTHR19384:SF10">
    <property type="entry name" value="NADPH-DEPENDENT DIFLAVIN OXIDOREDUCTASE 1"/>
    <property type="match status" value="1"/>
</dbReference>
<dbReference type="InterPro" id="IPR017927">
    <property type="entry name" value="FAD-bd_FR_type"/>
</dbReference>
<dbReference type="PROSITE" id="PS50902">
    <property type="entry name" value="FLAVODOXIN_LIKE"/>
    <property type="match status" value="1"/>
</dbReference>
<keyword evidence="8" id="KW-0521">NADP</keyword>
<evidence type="ECO:0000259" key="14">
    <source>
        <dbReference type="PROSITE" id="PS51384"/>
    </source>
</evidence>
<dbReference type="InterPro" id="IPR001094">
    <property type="entry name" value="Flavdoxin-like"/>
</dbReference>
<evidence type="ECO:0000256" key="7">
    <source>
        <dbReference type="ARBA" id="ARBA00022827"/>
    </source>
</evidence>
<keyword evidence="5" id="KW-0285">Flavoprotein</keyword>
<feature type="domain" description="Flavodoxin-like" evidence="13">
    <location>
        <begin position="8"/>
        <end position="152"/>
    </location>
</feature>
<dbReference type="SUPFAM" id="SSF52218">
    <property type="entry name" value="Flavoproteins"/>
    <property type="match status" value="1"/>
</dbReference>
<protein>
    <submittedName>
        <fullName evidence="15">NADPH-dependent diflavin oxidoreductase 1</fullName>
    </submittedName>
</protein>
<feature type="non-terminal residue" evidence="15">
    <location>
        <position position="590"/>
    </location>
</feature>
<dbReference type="FunFam" id="3.40.50.360:FF:000015">
    <property type="entry name" value="NADPH-dependent diflavin oxidoreductase 1"/>
    <property type="match status" value="1"/>
</dbReference>
<dbReference type="InterPro" id="IPR017938">
    <property type="entry name" value="Riboflavin_synthase-like_b-brl"/>
</dbReference>
<dbReference type="GO" id="GO:0005829">
    <property type="term" value="C:cytosol"/>
    <property type="evidence" value="ECO:0007669"/>
    <property type="project" value="TreeGrafter"/>
</dbReference>
<feature type="domain" description="FAD-binding FR-type" evidence="14">
    <location>
        <begin position="205"/>
        <end position="441"/>
    </location>
</feature>
<dbReference type="Pfam" id="PF00667">
    <property type="entry name" value="FAD_binding_1"/>
    <property type="match status" value="1"/>
</dbReference>
<dbReference type="InterPro" id="IPR001709">
    <property type="entry name" value="Flavoprot_Pyr_Nucl_cyt_Rdtase"/>
</dbReference>
<evidence type="ECO:0000256" key="1">
    <source>
        <dbReference type="ARBA" id="ARBA00001917"/>
    </source>
</evidence>
<keyword evidence="6" id="KW-0288">FMN</keyword>
<sequence length="590" mass="68274">MELQSNKILVLFGSQTGNSEDVAERIGRLVRRMSCTCVVAGLDTYPITLLLNEKLVVFVCSTTGNGEFPDNMKSFWKFLLRKNLPSNSLSHMYFCVFGLGDSSYEKFNVVAKKLQKRLLQLGGSELVPLTLGDDQHELGYDAALDPWLLKFRESLINFYGVSGSYIPDDELLPPKYEVKFIENKVMEHGIMKNNKLQTQLVNQDNLFPLATLKRNERVTANDHFQAVHHLEFIINSSVHYEPGDVVVVWPKNAVEETEDFLSLLNVPLDSEFILVSSNPELPLPTIMPYPCTVRQCVTSFFDIMSVPRRSLFDYFYQFSKDELEKEKLKEFTLPEGQEELFSYCNRPKRNILEVLKDFPHTTPYIPFNYLFDMIPQIRPRSFSIASSLCFHPKEFHLLVAVVEYKTRLQKPRRGLCSNWLARLECGTVIPFFIKKGSISLPKENNPIIMIGPGTGCAPFRAFIEKRVYDGIGANYLFFGSRYKEKDFFFSEDWEEFSKKNLLYLFTAFSRDQEHKIYVQHKLLENRNLIWDLIENHKAYIYVAGNAKQMPLAVKDAFLDIFAKEGKLNPDSCRSYLQNLESKRYQTETWA</sequence>
<evidence type="ECO:0000256" key="9">
    <source>
        <dbReference type="ARBA" id="ARBA00023002"/>
    </source>
</evidence>
<evidence type="ECO:0000256" key="10">
    <source>
        <dbReference type="ARBA" id="ARBA00052174"/>
    </source>
</evidence>
<dbReference type="GO" id="GO:0016651">
    <property type="term" value="F:oxidoreductase activity, acting on NAD(P)H"/>
    <property type="evidence" value="ECO:0007669"/>
    <property type="project" value="UniProtKB-ARBA"/>
</dbReference>
<dbReference type="Pfam" id="PF00175">
    <property type="entry name" value="NAD_binding_1"/>
    <property type="match status" value="1"/>
</dbReference>
<dbReference type="Gene3D" id="3.40.50.80">
    <property type="entry name" value="Nucleotide-binding domain of ferredoxin-NADP reductase (FNR) module"/>
    <property type="match status" value="1"/>
</dbReference>
<dbReference type="HAMAP" id="MF_03178">
    <property type="entry name" value="NDOR1"/>
    <property type="match status" value="1"/>
</dbReference>
<dbReference type="AlphaFoldDB" id="A0A087SUW3"/>
<evidence type="ECO:0000313" key="16">
    <source>
        <dbReference type="Proteomes" id="UP000054359"/>
    </source>
</evidence>
<dbReference type="GO" id="GO:0010181">
    <property type="term" value="F:FMN binding"/>
    <property type="evidence" value="ECO:0007669"/>
    <property type="project" value="InterPro"/>
</dbReference>
<evidence type="ECO:0000256" key="5">
    <source>
        <dbReference type="ARBA" id="ARBA00022630"/>
    </source>
</evidence>
<comment type="catalytic activity">
    <reaction evidence="10">
        <text>2 oxidized [2Fe-2S]-[protein] + NADPH = 2 reduced [2Fe-2S]-[protein] + NADP(+) + H(+)</text>
        <dbReference type="Rhea" id="RHEA:67716"/>
        <dbReference type="Rhea" id="RHEA-COMP:17327"/>
        <dbReference type="Rhea" id="RHEA-COMP:17328"/>
        <dbReference type="ChEBI" id="CHEBI:15378"/>
        <dbReference type="ChEBI" id="CHEBI:33737"/>
        <dbReference type="ChEBI" id="CHEBI:33738"/>
        <dbReference type="ChEBI" id="CHEBI:57783"/>
        <dbReference type="ChEBI" id="CHEBI:58349"/>
    </reaction>
    <physiologicalReaction direction="left-to-right" evidence="10">
        <dbReference type="Rhea" id="RHEA:67717"/>
    </physiologicalReaction>
</comment>
<comment type="subunit">
    <text evidence="12">Interacts with CIAPIN1; as part of the cytosolic iron-sulfur (Fe-S) protein assembly (CIA) machinery. Interacts with DCPS.</text>
</comment>
<dbReference type="InterPro" id="IPR023173">
    <property type="entry name" value="NADPH_Cyt_P450_Rdtase_alpha"/>
</dbReference>
<dbReference type="GO" id="GO:0050660">
    <property type="term" value="F:flavin adenine dinucleotide binding"/>
    <property type="evidence" value="ECO:0007669"/>
    <property type="project" value="TreeGrafter"/>
</dbReference>
<evidence type="ECO:0000256" key="12">
    <source>
        <dbReference type="ARBA" id="ARBA00063044"/>
    </source>
</evidence>
<reference evidence="15 16" key="1">
    <citation type="submission" date="2013-11" db="EMBL/GenBank/DDBJ databases">
        <title>Genome sequencing of Stegodyphus mimosarum.</title>
        <authorList>
            <person name="Bechsgaard J."/>
        </authorList>
    </citation>
    <scope>NUCLEOTIDE SEQUENCE [LARGE SCALE GENOMIC DNA]</scope>
</reference>
<keyword evidence="16" id="KW-1185">Reference proteome</keyword>
<evidence type="ECO:0000313" key="15">
    <source>
        <dbReference type="EMBL" id="KFM56652.1"/>
    </source>
</evidence>
<organism evidence="15 16">
    <name type="scientific">Stegodyphus mimosarum</name>
    <name type="common">African social velvet spider</name>
    <dbReference type="NCBI Taxonomy" id="407821"/>
    <lineage>
        <taxon>Eukaryota</taxon>
        <taxon>Metazoa</taxon>
        <taxon>Ecdysozoa</taxon>
        <taxon>Arthropoda</taxon>
        <taxon>Chelicerata</taxon>
        <taxon>Arachnida</taxon>
        <taxon>Araneae</taxon>
        <taxon>Araneomorphae</taxon>
        <taxon>Entelegynae</taxon>
        <taxon>Eresoidea</taxon>
        <taxon>Eresidae</taxon>
        <taxon>Stegodyphus</taxon>
    </lineage>
</organism>
<keyword evidence="4" id="KW-0963">Cytoplasm</keyword>
<dbReference type="STRING" id="407821.A0A087SUW3"/>
<keyword evidence="7" id="KW-0274">FAD</keyword>
<dbReference type="InterPro" id="IPR029039">
    <property type="entry name" value="Flavoprotein-like_sf"/>
</dbReference>
<dbReference type="EMBL" id="KK112068">
    <property type="protein sequence ID" value="KFM56652.1"/>
    <property type="molecule type" value="Genomic_DNA"/>
</dbReference>
<dbReference type="PRINTS" id="PR00369">
    <property type="entry name" value="FLAVODOXIN"/>
</dbReference>
<dbReference type="GO" id="GO:0160246">
    <property type="term" value="F:NADPH-iron-sulfur [2Fe-2S] protein oxidoreductase activity"/>
    <property type="evidence" value="ECO:0007669"/>
    <property type="project" value="InterPro"/>
</dbReference>
<dbReference type="FunFam" id="1.20.990.10:FF:000008">
    <property type="entry name" value="NADPH-dependent diflavin oxidoreductase 1"/>
    <property type="match status" value="1"/>
</dbReference>
<gene>
    <name evidence="15" type="ORF">X975_06822</name>
</gene>
<comment type="subcellular location">
    <subcellularLocation>
        <location evidence="3">Cytoplasm</location>
    </subcellularLocation>
</comment>
<dbReference type="InterPro" id="IPR003097">
    <property type="entry name" value="CysJ-like_FAD-binding"/>
</dbReference>
<evidence type="ECO:0000256" key="2">
    <source>
        <dbReference type="ARBA" id="ARBA00001974"/>
    </source>
</evidence>
<dbReference type="InterPro" id="IPR039261">
    <property type="entry name" value="FNR_nucleotide-bd"/>
</dbReference>
<dbReference type="FunFam" id="3.40.50.80:FF:000030">
    <property type="entry name" value="NADPH-dependent diflavin oxidoreductase 1"/>
    <property type="match status" value="1"/>
</dbReference>
<keyword evidence="9" id="KW-0560">Oxidoreductase</keyword>
<dbReference type="PROSITE" id="PS51384">
    <property type="entry name" value="FAD_FR"/>
    <property type="match status" value="1"/>
</dbReference>
<proteinExistence type="inferred from homology"/>
<evidence type="ECO:0000256" key="4">
    <source>
        <dbReference type="ARBA" id="ARBA00022490"/>
    </source>
</evidence>
<dbReference type="Gene3D" id="3.40.50.360">
    <property type="match status" value="1"/>
</dbReference>
<dbReference type="SUPFAM" id="SSF63380">
    <property type="entry name" value="Riboflavin synthase domain-like"/>
    <property type="match status" value="1"/>
</dbReference>
<dbReference type="GO" id="GO:0005634">
    <property type="term" value="C:nucleus"/>
    <property type="evidence" value="ECO:0007669"/>
    <property type="project" value="UniProtKB-ARBA"/>
</dbReference>
<evidence type="ECO:0000256" key="6">
    <source>
        <dbReference type="ARBA" id="ARBA00022643"/>
    </source>
</evidence>